<reference evidence="1" key="1">
    <citation type="submission" date="2018-06" db="EMBL/GenBank/DDBJ databases">
        <authorList>
            <person name="Zhirakovskaya E."/>
        </authorList>
    </citation>
    <scope>NUCLEOTIDE SEQUENCE</scope>
</reference>
<evidence type="ECO:0000313" key="1">
    <source>
        <dbReference type="EMBL" id="VAW26500.1"/>
    </source>
</evidence>
<dbReference type="AlphaFoldDB" id="A0A3B0UBP3"/>
<proteinExistence type="predicted"/>
<sequence>MNEDQVNEFWQAHPCGDSLVGGLDKLNKDYKVFFEKYDAFRYGEYPELLKLLENMGFNNKTVLEVGLGQGADSEQIILRGGL</sequence>
<organism evidence="1">
    <name type="scientific">hydrothermal vent metagenome</name>
    <dbReference type="NCBI Taxonomy" id="652676"/>
    <lineage>
        <taxon>unclassified sequences</taxon>
        <taxon>metagenomes</taxon>
        <taxon>ecological metagenomes</taxon>
    </lineage>
</organism>
<gene>
    <name evidence="1" type="ORF">MNBD_BACTEROID07-345</name>
</gene>
<feature type="non-terminal residue" evidence="1">
    <location>
        <position position="82"/>
    </location>
</feature>
<accession>A0A3B0UBP3</accession>
<protein>
    <submittedName>
        <fullName evidence="1">Uncharacterized protein</fullName>
    </submittedName>
</protein>
<dbReference type="EMBL" id="UOET01000035">
    <property type="protein sequence ID" value="VAW26500.1"/>
    <property type="molecule type" value="Genomic_DNA"/>
</dbReference>
<name>A0A3B0UBP3_9ZZZZ</name>